<accession>A0A8B7N3V4</accession>
<dbReference type="KEGG" id="hazt:108665784"/>
<evidence type="ECO:0000256" key="3">
    <source>
        <dbReference type="ARBA" id="ARBA00022777"/>
    </source>
</evidence>
<evidence type="ECO:0000256" key="4">
    <source>
        <dbReference type="ARBA" id="ARBA00022840"/>
    </source>
</evidence>
<dbReference type="AlphaFoldDB" id="A0A8B7N3V4"/>
<dbReference type="Pfam" id="PF00781">
    <property type="entry name" value="DAGK_cat"/>
    <property type="match status" value="1"/>
</dbReference>
<keyword evidence="3 8" id="KW-0418">Kinase</keyword>
<dbReference type="GeneID" id="108665784"/>
<dbReference type="SUPFAM" id="SSF111331">
    <property type="entry name" value="NAD kinase/diacylglycerol kinase-like"/>
    <property type="match status" value="1"/>
</dbReference>
<dbReference type="GO" id="GO:0046512">
    <property type="term" value="P:sphingosine biosynthetic process"/>
    <property type="evidence" value="ECO:0007669"/>
    <property type="project" value="TreeGrafter"/>
</dbReference>
<dbReference type="GO" id="GO:0016020">
    <property type="term" value="C:membrane"/>
    <property type="evidence" value="ECO:0007669"/>
    <property type="project" value="TreeGrafter"/>
</dbReference>
<dbReference type="Pfam" id="PF19279">
    <property type="entry name" value="YegS_C"/>
    <property type="match status" value="1"/>
</dbReference>
<dbReference type="Proteomes" id="UP000694843">
    <property type="component" value="Unplaced"/>
</dbReference>
<dbReference type="OMA" id="RRSYKCE"/>
<dbReference type="OrthoDB" id="3853857at2759"/>
<dbReference type="Gene3D" id="3.40.50.10330">
    <property type="entry name" value="Probable inorganic polyphosphate/atp-NAD kinase, domain 1"/>
    <property type="match status" value="1"/>
</dbReference>
<evidence type="ECO:0000256" key="2">
    <source>
        <dbReference type="ARBA" id="ARBA00022741"/>
    </source>
</evidence>
<dbReference type="GO" id="GO:0001727">
    <property type="term" value="F:lipid kinase activity"/>
    <property type="evidence" value="ECO:0007669"/>
    <property type="project" value="TreeGrafter"/>
</dbReference>
<keyword evidence="1" id="KW-0808">Transferase</keyword>
<dbReference type="GO" id="GO:0005737">
    <property type="term" value="C:cytoplasm"/>
    <property type="evidence" value="ECO:0007669"/>
    <property type="project" value="TreeGrafter"/>
</dbReference>
<feature type="compositionally biased region" description="Polar residues" evidence="5">
    <location>
        <begin position="375"/>
        <end position="397"/>
    </location>
</feature>
<gene>
    <name evidence="8" type="primary">LOC108665784</name>
</gene>
<protein>
    <submittedName>
        <fullName evidence="8">Sphingosine kinase 2 isoform X1</fullName>
    </submittedName>
</protein>
<dbReference type="PANTHER" id="PTHR12358:SF112">
    <property type="entry name" value="LD11247P-RELATED"/>
    <property type="match status" value="1"/>
</dbReference>
<feature type="region of interest" description="Disordered" evidence="5">
    <location>
        <begin position="371"/>
        <end position="442"/>
    </location>
</feature>
<evidence type="ECO:0000313" key="7">
    <source>
        <dbReference type="Proteomes" id="UP000694843"/>
    </source>
</evidence>
<dbReference type="PANTHER" id="PTHR12358">
    <property type="entry name" value="SPHINGOSINE KINASE"/>
    <property type="match status" value="1"/>
</dbReference>
<name>A0A8B7N3V4_HYAAZ</name>
<sequence>MAHVVSKKLLATDDALEQVLPLCVSKGGFRLARVKLDHDGIVVNFVLPDGVPIKNSSENGRNHSSEKILLKAPEIVGSCVTRSTESISKSVFLKIFAYPIDESKRNPSRRRISITMEFETQPTMEENYHHAMKWANFVHDMLQPDTPIFGSPDVCFLGMSSTDKLLVLVNPNSGPGKAYQIFRKQVAPVLSDSGVAYDVIITQRANHAHDLMKTLDLQKYKAVAVVAGDGLLYEVYNGLGCRSDWMSALGLPVCIIPGGSGNGLAKSLAYWRKDPELKRPRSQCLISALNLVRGTPKPMDLILIHSHSGKRYISFLSFGLGLLTDIDIQSERLRILGEARFTLWGIGKVMVQRRYSVTISFKRASGIKRDELKKSASQSELQSQTCESRRPNLQHSISCHAPHPEDPPSPSTPDEDDVPNEFPGNPEVEDNDDSSSFPLGHSRDEVELGRDALDESLWNKKTSTRKADYSHLLQKGGADAACPFSDPVPEDWETIKGEFLLVYVVYQSHISSSVMMIPEAAPDDGIMWLILMPGSMSRPAIAKVLLQLDNGMYARVPGVRLIPVTGVRIVPHDTQGLLTIDGESIPFEPIHAQVLPGLARVLVR</sequence>
<reference evidence="8" key="1">
    <citation type="submission" date="2025-08" db="UniProtKB">
        <authorList>
            <consortium name="RefSeq"/>
        </authorList>
    </citation>
    <scope>IDENTIFICATION</scope>
    <source>
        <tissue evidence="8">Whole organism</tissue>
    </source>
</reference>
<dbReference type="InterPro" id="IPR001206">
    <property type="entry name" value="Diacylglycerol_kinase_cat_dom"/>
</dbReference>
<dbReference type="InterPro" id="IPR016064">
    <property type="entry name" value="NAD/diacylglycerol_kinase_sf"/>
</dbReference>
<dbReference type="InterPro" id="IPR017438">
    <property type="entry name" value="ATP-NAD_kinase_N"/>
</dbReference>
<keyword evidence="2" id="KW-0547">Nucleotide-binding</keyword>
<evidence type="ECO:0000256" key="5">
    <source>
        <dbReference type="SAM" id="MobiDB-lite"/>
    </source>
</evidence>
<dbReference type="InterPro" id="IPR050187">
    <property type="entry name" value="Lipid_Phosphate_FormReg"/>
</dbReference>
<feature type="domain" description="DAGKc" evidence="6">
    <location>
        <begin position="160"/>
        <end position="308"/>
    </location>
</feature>
<dbReference type="InterPro" id="IPR045540">
    <property type="entry name" value="YegS/DAGK_C"/>
</dbReference>
<proteinExistence type="predicted"/>
<dbReference type="RefSeq" id="XP_018008073.1">
    <property type="nucleotide sequence ID" value="XM_018152584.2"/>
</dbReference>
<keyword evidence="7" id="KW-1185">Reference proteome</keyword>
<dbReference type="GO" id="GO:0005524">
    <property type="term" value="F:ATP binding"/>
    <property type="evidence" value="ECO:0007669"/>
    <property type="project" value="UniProtKB-KW"/>
</dbReference>
<evidence type="ECO:0000313" key="8">
    <source>
        <dbReference type="RefSeq" id="XP_018008073.1"/>
    </source>
</evidence>
<dbReference type="PROSITE" id="PS50146">
    <property type="entry name" value="DAGK"/>
    <property type="match status" value="1"/>
</dbReference>
<dbReference type="CTD" id="326219"/>
<keyword evidence="4" id="KW-0067">ATP-binding</keyword>
<evidence type="ECO:0000256" key="1">
    <source>
        <dbReference type="ARBA" id="ARBA00022679"/>
    </source>
</evidence>
<organism evidence="7 8">
    <name type="scientific">Hyalella azteca</name>
    <name type="common">Amphipod</name>
    <dbReference type="NCBI Taxonomy" id="294128"/>
    <lineage>
        <taxon>Eukaryota</taxon>
        <taxon>Metazoa</taxon>
        <taxon>Ecdysozoa</taxon>
        <taxon>Arthropoda</taxon>
        <taxon>Crustacea</taxon>
        <taxon>Multicrustacea</taxon>
        <taxon>Malacostraca</taxon>
        <taxon>Eumalacostraca</taxon>
        <taxon>Peracarida</taxon>
        <taxon>Amphipoda</taxon>
        <taxon>Senticaudata</taxon>
        <taxon>Talitrida</taxon>
        <taxon>Talitroidea</taxon>
        <taxon>Hyalellidae</taxon>
        <taxon>Hyalella</taxon>
    </lineage>
</organism>
<evidence type="ECO:0000259" key="6">
    <source>
        <dbReference type="PROSITE" id="PS50146"/>
    </source>
</evidence>
<dbReference type="SMART" id="SM00046">
    <property type="entry name" value="DAGKc"/>
    <property type="match status" value="1"/>
</dbReference>
<dbReference type="Gene3D" id="2.60.200.40">
    <property type="match status" value="1"/>
</dbReference>